<dbReference type="AlphaFoldDB" id="A0A1Y3B2K3"/>
<keyword evidence="2" id="KW-1185">Reference proteome</keyword>
<evidence type="ECO:0000313" key="1">
    <source>
        <dbReference type="EMBL" id="OTF74208.1"/>
    </source>
</evidence>
<protein>
    <submittedName>
        <fullName evidence="1">Uncharacterized protein</fullName>
    </submittedName>
</protein>
<comment type="caution">
    <text evidence="1">The sequence shown here is derived from an EMBL/GenBank/DDBJ whole genome shotgun (WGS) entry which is preliminary data.</text>
</comment>
<gene>
    <name evidence="1" type="ORF">BLA29_000493</name>
</gene>
<dbReference type="OrthoDB" id="10056939at2759"/>
<dbReference type="Proteomes" id="UP000194236">
    <property type="component" value="Unassembled WGS sequence"/>
</dbReference>
<evidence type="ECO:0000313" key="2">
    <source>
        <dbReference type="Proteomes" id="UP000194236"/>
    </source>
</evidence>
<dbReference type="EMBL" id="MUJZ01048181">
    <property type="protein sequence ID" value="OTF74208.1"/>
    <property type="molecule type" value="Genomic_DNA"/>
</dbReference>
<organism evidence="1 2">
    <name type="scientific">Euroglyphus maynei</name>
    <name type="common">Mayne's house dust mite</name>
    <dbReference type="NCBI Taxonomy" id="6958"/>
    <lineage>
        <taxon>Eukaryota</taxon>
        <taxon>Metazoa</taxon>
        <taxon>Ecdysozoa</taxon>
        <taxon>Arthropoda</taxon>
        <taxon>Chelicerata</taxon>
        <taxon>Arachnida</taxon>
        <taxon>Acari</taxon>
        <taxon>Acariformes</taxon>
        <taxon>Sarcoptiformes</taxon>
        <taxon>Astigmata</taxon>
        <taxon>Psoroptidia</taxon>
        <taxon>Analgoidea</taxon>
        <taxon>Pyroglyphidae</taxon>
        <taxon>Pyroglyphinae</taxon>
        <taxon>Euroglyphus</taxon>
    </lineage>
</organism>
<accession>A0A1Y3B2K3</accession>
<proteinExistence type="predicted"/>
<sequence>MIDQSNRAGSAGSAYSPDPNMGYLMDSSQQFRTPGKYCCFSQSIFRCWSQKIHLIIRGLLLLGIQGCTEGSIAAMAGYSPSAINQAQLRSQQMLLPGHTHAAAMMIGHTIGHSGITQSSPYDSSGHHIMDIHAS</sequence>
<reference evidence="1 2" key="1">
    <citation type="submission" date="2017-03" db="EMBL/GenBank/DDBJ databases">
        <title>Genome Survey of Euroglyphus maynei.</title>
        <authorList>
            <person name="Arlian L.G."/>
            <person name="Morgan M.S."/>
            <person name="Rider S.D."/>
        </authorList>
    </citation>
    <scope>NUCLEOTIDE SEQUENCE [LARGE SCALE GENOMIC DNA]</scope>
    <source>
        <strain evidence="1">Arlian Lab</strain>
        <tissue evidence="1">Whole body</tissue>
    </source>
</reference>
<name>A0A1Y3B2K3_EURMA</name>